<feature type="region of interest" description="Disordered" evidence="1">
    <location>
        <begin position="72"/>
        <end position="115"/>
    </location>
</feature>
<sequence length="115" mass="11364">MSGDLRRPSQPSPAPRPRPPCRGPRAALLAAIAVAACGGRDAVEDALAPPSTGIPLAAPNARGAPLDVAPTAATVLPPPLQGPPEFQPPPDPFGAPEMPQHPVPAGSAGGTGVQL</sequence>
<name>A0A2L0EUQ1_SORCE</name>
<dbReference type="RefSeq" id="WP_104981735.1">
    <property type="nucleotide sequence ID" value="NZ_CP012673.1"/>
</dbReference>
<dbReference type="AlphaFoldDB" id="A0A2L0EUQ1"/>
<evidence type="ECO:0000256" key="1">
    <source>
        <dbReference type="SAM" id="MobiDB-lite"/>
    </source>
</evidence>
<feature type="region of interest" description="Disordered" evidence="1">
    <location>
        <begin position="1"/>
        <end position="23"/>
    </location>
</feature>
<dbReference type="Proteomes" id="UP000238348">
    <property type="component" value="Chromosome"/>
</dbReference>
<gene>
    <name evidence="2" type="ORF">SOCE26_044390</name>
</gene>
<feature type="compositionally biased region" description="Pro residues" evidence="1">
    <location>
        <begin position="10"/>
        <end position="22"/>
    </location>
</feature>
<protein>
    <submittedName>
        <fullName evidence="2">Uncharacterized protein</fullName>
    </submittedName>
</protein>
<evidence type="ECO:0000313" key="2">
    <source>
        <dbReference type="EMBL" id="AUX42999.1"/>
    </source>
</evidence>
<organism evidence="2 3">
    <name type="scientific">Sorangium cellulosum</name>
    <name type="common">Polyangium cellulosum</name>
    <dbReference type="NCBI Taxonomy" id="56"/>
    <lineage>
        <taxon>Bacteria</taxon>
        <taxon>Pseudomonadati</taxon>
        <taxon>Myxococcota</taxon>
        <taxon>Polyangia</taxon>
        <taxon>Polyangiales</taxon>
        <taxon>Polyangiaceae</taxon>
        <taxon>Sorangium</taxon>
    </lineage>
</organism>
<evidence type="ECO:0000313" key="3">
    <source>
        <dbReference type="Proteomes" id="UP000238348"/>
    </source>
</evidence>
<proteinExistence type="predicted"/>
<accession>A0A2L0EUQ1</accession>
<feature type="compositionally biased region" description="Pro residues" evidence="1">
    <location>
        <begin position="76"/>
        <end position="93"/>
    </location>
</feature>
<dbReference type="EMBL" id="CP012673">
    <property type="protein sequence ID" value="AUX42999.1"/>
    <property type="molecule type" value="Genomic_DNA"/>
</dbReference>
<reference evidence="2 3" key="1">
    <citation type="submission" date="2015-09" db="EMBL/GenBank/DDBJ databases">
        <title>Sorangium comparison.</title>
        <authorList>
            <person name="Zaburannyi N."/>
            <person name="Bunk B."/>
            <person name="Overmann J."/>
            <person name="Mueller R."/>
        </authorList>
    </citation>
    <scope>NUCLEOTIDE SEQUENCE [LARGE SCALE GENOMIC DNA]</scope>
    <source>
        <strain evidence="2 3">So ce26</strain>
    </source>
</reference>